<dbReference type="SMART" id="SM00360">
    <property type="entry name" value="RRM"/>
    <property type="match status" value="1"/>
</dbReference>
<feature type="domain" description="RRM" evidence="4">
    <location>
        <begin position="90"/>
        <end position="167"/>
    </location>
</feature>
<dbReference type="SMART" id="SM01218">
    <property type="entry name" value="FoP_duplication"/>
    <property type="match status" value="1"/>
</dbReference>
<dbReference type="OrthoDB" id="1049195at2759"/>
<name>A0A3M7QF15_BRAPC</name>
<dbReference type="GO" id="GO:0005634">
    <property type="term" value="C:nucleus"/>
    <property type="evidence" value="ECO:0007669"/>
    <property type="project" value="TreeGrafter"/>
</dbReference>
<dbReference type="STRING" id="10195.A0A3M7QF15"/>
<dbReference type="InterPro" id="IPR051229">
    <property type="entry name" value="ALYREF_mRNA_export"/>
</dbReference>
<dbReference type="Gene3D" id="3.30.70.330">
    <property type="match status" value="1"/>
</dbReference>
<dbReference type="Proteomes" id="UP000276133">
    <property type="component" value="Unassembled WGS sequence"/>
</dbReference>
<feature type="region of interest" description="Disordered" evidence="3">
    <location>
        <begin position="167"/>
        <end position="225"/>
    </location>
</feature>
<dbReference type="InterPro" id="IPR025715">
    <property type="entry name" value="FoP_C"/>
</dbReference>
<dbReference type="GO" id="GO:0003729">
    <property type="term" value="F:mRNA binding"/>
    <property type="evidence" value="ECO:0007669"/>
    <property type="project" value="TreeGrafter"/>
</dbReference>
<reference evidence="5 6" key="1">
    <citation type="journal article" date="2018" name="Sci. Rep.">
        <title>Genomic signatures of local adaptation to the degree of environmental predictability in rotifers.</title>
        <authorList>
            <person name="Franch-Gras L."/>
            <person name="Hahn C."/>
            <person name="Garcia-Roger E.M."/>
            <person name="Carmona M.J."/>
            <person name="Serra M."/>
            <person name="Gomez A."/>
        </authorList>
    </citation>
    <scope>NUCLEOTIDE SEQUENCE [LARGE SCALE GENOMIC DNA]</scope>
    <source>
        <strain evidence="5">HYR1</strain>
    </source>
</reference>
<evidence type="ECO:0000313" key="5">
    <source>
        <dbReference type="EMBL" id="RNA09853.1"/>
    </source>
</evidence>
<dbReference type="PROSITE" id="PS50102">
    <property type="entry name" value="RRM"/>
    <property type="match status" value="1"/>
</dbReference>
<gene>
    <name evidence="5" type="ORF">BpHYR1_001995</name>
</gene>
<proteinExistence type="predicted"/>
<feature type="compositionally biased region" description="Basic and acidic residues" evidence="3">
    <location>
        <begin position="215"/>
        <end position="225"/>
    </location>
</feature>
<keyword evidence="1 2" id="KW-0694">RNA-binding</keyword>
<dbReference type="InterPro" id="IPR012677">
    <property type="entry name" value="Nucleotide-bd_a/b_plait_sf"/>
</dbReference>
<feature type="compositionally biased region" description="Basic and acidic residues" evidence="3">
    <location>
        <begin position="1"/>
        <end position="14"/>
    </location>
</feature>
<organism evidence="5 6">
    <name type="scientific">Brachionus plicatilis</name>
    <name type="common">Marine rotifer</name>
    <name type="synonym">Brachionus muelleri</name>
    <dbReference type="NCBI Taxonomy" id="10195"/>
    <lineage>
        <taxon>Eukaryota</taxon>
        <taxon>Metazoa</taxon>
        <taxon>Spiralia</taxon>
        <taxon>Gnathifera</taxon>
        <taxon>Rotifera</taxon>
        <taxon>Eurotatoria</taxon>
        <taxon>Monogononta</taxon>
        <taxon>Pseudotrocha</taxon>
        <taxon>Ploima</taxon>
        <taxon>Brachionidae</taxon>
        <taxon>Brachionus</taxon>
    </lineage>
</organism>
<evidence type="ECO:0000256" key="1">
    <source>
        <dbReference type="ARBA" id="ARBA00022884"/>
    </source>
</evidence>
<dbReference type="SUPFAM" id="SSF54928">
    <property type="entry name" value="RNA-binding domain, RBD"/>
    <property type="match status" value="1"/>
</dbReference>
<dbReference type="CDD" id="cd12680">
    <property type="entry name" value="RRM_THOC4"/>
    <property type="match status" value="1"/>
</dbReference>
<dbReference type="EMBL" id="REGN01006361">
    <property type="protein sequence ID" value="RNA09853.1"/>
    <property type="molecule type" value="Genomic_DNA"/>
</dbReference>
<dbReference type="AlphaFoldDB" id="A0A3M7QF15"/>
<dbReference type="Pfam" id="PF13865">
    <property type="entry name" value="FoP_duplication"/>
    <property type="match status" value="1"/>
</dbReference>
<dbReference type="InterPro" id="IPR035979">
    <property type="entry name" value="RBD_domain_sf"/>
</dbReference>
<accession>A0A3M7QF15</accession>
<dbReference type="Pfam" id="PF00076">
    <property type="entry name" value="RRM_1"/>
    <property type="match status" value="1"/>
</dbReference>
<dbReference type="PANTHER" id="PTHR19965">
    <property type="entry name" value="RNA AND EXPORT FACTOR BINDING PROTEIN"/>
    <property type="match status" value="1"/>
</dbReference>
<dbReference type="InterPro" id="IPR000504">
    <property type="entry name" value="RRM_dom"/>
</dbReference>
<dbReference type="PANTHER" id="PTHR19965:SF82">
    <property type="entry name" value="THO COMPLEX SUBUNIT 4"/>
    <property type="match status" value="1"/>
</dbReference>
<evidence type="ECO:0000256" key="3">
    <source>
        <dbReference type="SAM" id="MobiDB-lite"/>
    </source>
</evidence>
<dbReference type="GO" id="GO:0006406">
    <property type="term" value="P:mRNA export from nucleus"/>
    <property type="evidence" value="ECO:0007669"/>
    <property type="project" value="TreeGrafter"/>
</dbReference>
<sequence>MDKSLDEYAKEKKIGGRRGGGRRGGGGRFNASGRSNGAPGGAIQKRRSGGGLSPNKANASINGKWTHDLYQESSRFKRSNSAGTIGTGQAKLVISNLDFGVTDSDIQGLFAEFGKIRRAAVHYDRTGRSLGTADVLFERKSDAIRALTHYNGVSLDGRPMNIQLTTSLSATGNRSGGRRSLGNNGGRRGGRGGVRRGPNREPKSIKSAADLDAELDAHNAKMQTD</sequence>
<evidence type="ECO:0000256" key="2">
    <source>
        <dbReference type="PROSITE-ProRule" id="PRU00176"/>
    </source>
</evidence>
<evidence type="ECO:0000259" key="4">
    <source>
        <dbReference type="PROSITE" id="PS50102"/>
    </source>
</evidence>
<evidence type="ECO:0000313" key="6">
    <source>
        <dbReference type="Proteomes" id="UP000276133"/>
    </source>
</evidence>
<protein>
    <submittedName>
        <fullName evidence="5">THO complex subunit 4</fullName>
    </submittedName>
</protein>
<feature type="region of interest" description="Disordered" evidence="3">
    <location>
        <begin position="1"/>
        <end position="60"/>
    </location>
</feature>
<comment type="caution">
    <text evidence="5">The sequence shown here is derived from an EMBL/GenBank/DDBJ whole genome shotgun (WGS) entry which is preliminary data.</text>
</comment>
<keyword evidence="6" id="KW-1185">Reference proteome</keyword>